<dbReference type="VEuPathDB" id="TrichDB:TVAGG3_0794560"/>
<protein>
    <submittedName>
        <fullName evidence="2">Uncharacterized protein</fullName>
    </submittedName>
</protein>
<organism evidence="2 3">
    <name type="scientific">Trichomonas vaginalis (strain ATCC PRA-98 / G3)</name>
    <dbReference type="NCBI Taxonomy" id="412133"/>
    <lineage>
        <taxon>Eukaryota</taxon>
        <taxon>Metamonada</taxon>
        <taxon>Parabasalia</taxon>
        <taxon>Trichomonadida</taxon>
        <taxon>Trichomonadidae</taxon>
        <taxon>Trichomonas</taxon>
    </lineage>
</organism>
<feature type="region of interest" description="Disordered" evidence="1">
    <location>
        <begin position="49"/>
        <end position="73"/>
    </location>
</feature>
<dbReference type="InParanoid" id="A2FIY7"/>
<dbReference type="KEGG" id="tva:4752880"/>
<dbReference type="RefSeq" id="XP_001308066.1">
    <property type="nucleotide sequence ID" value="XM_001308065.1"/>
</dbReference>
<proteinExistence type="predicted"/>
<evidence type="ECO:0000313" key="3">
    <source>
        <dbReference type="Proteomes" id="UP000001542"/>
    </source>
</evidence>
<accession>A2FIY7</accession>
<keyword evidence="3" id="KW-1185">Reference proteome</keyword>
<dbReference type="AlphaFoldDB" id="A2FIY7"/>
<evidence type="ECO:0000256" key="1">
    <source>
        <dbReference type="SAM" id="MobiDB-lite"/>
    </source>
</evidence>
<dbReference type="VEuPathDB" id="TrichDB:TVAG_385240"/>
<reference evidence="2" key="1">
    <citation type="submission" date="2006-10" db="EMBL/GenBank/DDBJ databases">
        <authorList>
            <person name="Amadeo P."/>
            <person name="Zhao Q."/>
            <person name="Wortman J."/>
            <person name="Fraser-Liggett C."/>
            <person name="Carlton J."/>
        </authorList>
    </citation>
    <scope>NUCLEOTIDE SEQUENCE</scope>
    <source>
        <strain evidence="2">G3</strain>
    </source>
</reference>
<dbReference type="Proteomes" id="UP000001542">
    <property type="component" value="Unassembled WGS sequence"/>
</dbReference>
<name>A2FIY7_TRIV3</name>
<reference evidence="2" key="2">
    <citation type="journal article" date="2007" name="Science">
        <title>Draft genome sequence of the sexually transmitted pathogen Trichomonas vaginalis.</title>
        <authorList>
            <person name="Carlton J.M."/>
            <person name="Hirt R.P."/>
            <person name="Silva J.C."/>
            <person name="Delcher A.L."/>
            <person name="Schatz M."/>
            <person name="Zhao Q."/>
            <person name="Wortman J.R."/>
            <person name="Bidwell S.L."/>
            <person name="Alsmark U.C.M."/>
            <person name="Besteiro S."/>
            <person name="Sicheritz-Ponten T."/>
            <person name="Noel C.J."/>
            <person name="Dacks J.B."/>
            <person name="Foster P.G."/>
            <person name="Simillion C."/>
            <person name="Van de Peer Y."/>
            <person name="Miranda-Saavedra D."/>
            <person name="Barton G.J."/>
            <person name="Westrop G.D."/>
            <person name="Mueller S."/>
            <person name="Dessi D."/>
            <person name="Fiori P.L."/>
            <person name="Ren Q."/>
            <person name="Paulsen I."/>
            <person name="Zhang H."/>
            <person name="Bastida-Corcuera F.D."/>
            <person name="Simoes-Barbosa A."/>
            <person name="Brown M.T."/>
            <person name="Hayes R.D."/>
            <person name="Mukherjee M."/>
            <person name="Okumura C.Y."/>
            <person name="Schneider R."/>
            <person name="Smith A.J."/>
            <person name="Vanacova S."/>
            <person name="Villalvazo M."/>
            <person name="Haas B.J."/>
            <person name="Pertea M."/>
            <person name="Feldblyum T.V."/>
            <person name="Utterback T.R."/>
            <person name="Shu C.L."/>
            <person name="Osoegawa K."/>
            <person name="de Jong P.J."/>
            <person name="Hrdy I."/>
            <person name="Horvathova L."/>
            <person name="Zubacova Z."/>
            <person name="Dolezal P."/>
            <person name="Malik S.B."/>
            <person name="Logsdon J.M. Jr."/>
            <person name="Henze K."/>
            <person name="Gupta A."/>
            <person name="Wang C.C."/>
            <person name="Dunne R.L."/>
            <person name="Upcroft J.A."/>
            <person name="Upcroft P."/>
            <person name="White O."/>
            <person name="Salzberg S.L."/>
            <person name="Tang P."/>
            <person name="Chiu C.-H."/>
            <person name="Lee Y.-S."/>
            <person name="Embley T.M."/>
            <person name="Coombs G.H."/>
            <person name="Mottram J.C."/>
            <person name="Tachezy J."/>
            <person name="Fraser-Liggett C.M."/>
            <person name="Johnson P.J."/>
        </authorList>
    </citation>
    <scope>NUCLEOTIDE SEQUENCE [LARGE SCALE GENOMIC DNA]</scope>
    <source>
        <strain evidence="2">G3</strain>
    </source>
</reference>
<evidence type="ECO:0000313" key="2">
    <source>
        <dbReference type="EMBL" id="EAX95136.1"/>
    </source>
</evidence>
<dbReference type="EMBL" id="DS113822">
    <property type="protein sequence ID" value="EAX95136.1"/>
    <property type="molecule type" value="Genomic_DNA"/>
</dbReference>
<sequence length="103" mass="11361">MGFFSKIGNFFRNVGRGIWNGIKSVGRGVWNGVKNIGKRVGQFVGIIPKDPEPEEQAPVIQQPEPAPQSSWQPNPTVSIHIFSTVALRAILPKICQSDTLQNH</sequence>
<gene>
    <name evidence="2" type="ORF">TVAG_385240</name>
</gene>